<dbReference type="KEGG" id="dpx:DAPPUDRAFT_234229"/>
<accession>E9FUX2</accession>
<dbReference type="Proteomes" id="UP000000305">
    <property type="component" value="Unassembled WGS sequence"/>
</dbReference>
<proteinExistence type="predicted"/>
<dbReference type="AlphaFoldDB" id="E9FUX2"/>
<dbReference type="EMBL" id="GL732525">
    <property type="protein sequence ID" value="EFX88796.1"/>
    <property type="molecule type" value="Genomic_DNA"/>
</dbReference>
<name>E9FUX2_DAPPU</name>
<reference evidence="1 2" key="1">
    <citation type="journal article" date="2011" name="Science">
        <title>The ecoresponsive genome of Daphnia pulex.</title>
        <authorList>
            <person name="Colbourne J.K."/>
            <person name="Pfrender M.E."/>
            <person name="Gilbert D."/>
            <person name="Thomas W.K."/>
            <person name="Tucker A."/>
            <person name="Oakley T.H."/>
            <person name="Tokishita S."/>
            <person name="Aerts A."/>
            <person name="Arnold G.J."/>
            <person name="Basu M.K."/>
            <person name="Bauer D.J."/>
            <person name="Caceres C.E."/>
            <person name="Carmel L."/>
            <person name="Casola C."/>
            <person name="Choi J.H."/>
            <person name="Detter J.C."/>
            <person name="Dong Q."/>
            <person name="Dusheyko S."/>
            <person name="Eads B.D."/>
            <person name="Frohlich T."/>
            <person name="Geiler-Samerotte K.A."/>
            <person name="Gerlach D."/>
            <person name="Hatcher P."/>
            <person name="Jogdeo S."/>
            <person name="Krijgsveld J."/>
            <person name="Kriventseva E.V."/>
            <person name="Kultz D."/>
            <person name="Laforsch C."/>
            <person name="Lindquist E."/>
            <person name="Lopez J."/>
            <person name="Manak J.R."/>
            <person name="Muller J."/>
            <person name="Pangilinan J."/>
            <person name="Patwardhan R.P."/>
            <person name="Pitluck S."/>
            <person name="Pritham E.J."/>
            <person name="Rechtsteiner A."/>
            <person name="Rho M."/>
            <person name="Rogozin I.B."/>
            <person name="Sakarya O."/>
            <person name="Salamov A."/>
            <person name="Schaack S."/>
            <person name="Shapiro H."/>
            <person name="Shiga Y."/>
            <person name="Skalitzky C."/>
            <person name="Smith Z."/>
            <person name="Souvorov A."/>
            <person name="Sung W."/>
            <person name="Tang Z."/>
            <person name="Tsuchiya D."/>
            <person name="Tu H."/>
            <person name="Vos H."/>
            <person name="Wang M."/>
            <person name="Wolf Y.I."/>
            <person name="Yamagata H."/>
            <person name="Yamada T."/>
            <person name="Ye Y."/>
            <person name="Shaw J.R."/>
            <person name="Andrews J."/>
            <person name="Crease T.J."/>
            <person name="Tang H."/>
            <person name="Lucas S.M."/>
            <person name="Robertson H.M."/>
            <person name="Bork P."/>
            <person name="Koonin E.V."/>
            <person name="Zdobnov E.M."/>
            <person name="Grigoriev I.V."/>
            <person name="Lynch M."/>
            <person name="Boore J.L."/>
        </authorList>
    </citation>
    <scope>NUCLEOTIDE SEQUENCE [LARGE SCALE GENOMIC DNA]</scope>
</reference>
<protein>
    <submittedName>
        <fullName evidence="1">Uncharacterized protein</fullName>
    </submittedName>
</protein>
<organism evidence="1 2">
    <name type="scientific">Daphnia pulex</name>
    <name type="common">Water flea</name>
    <dbReference type="NCBI Taxonomy" id="6669"/>
    <lineage>
        <taxon>Eukaryota</taxon>
        <taxon>Metazoa</taxon>
        <taxon>Ecdysozoa</taxon>
        <taxon>Arthropoda</taxon>
        <taxon>Crustacea</taxon>
        <taxon>Branchiopoda</taxon>
        <taxon>Diplostraca</taxon>
        <taxon>Cladocera</taxon>
        <taxon>Anomopoda</taxon>
        <taxon>Daphniidae</taxon>
        <taxon>Daphnia</taxon>
    </lineage>
</organism>
<dbReference type="HOGENOM" id="CLU_3089343_0_0_1"/>
<sequence>MESTELMQTNSNSLEKELLWLPLCDDLTAAQCALAYVVDEYNDLKRTCKFDN</sequence>
<evidence type="ECO:0000313" key="1">
    <source>
        <dbReference type="EMBL" id="EFX88796.1"/>
    </source>
</evidence>
<keyword evidence="2" id="KW-1185">Reference proteome</keyword>
<dbReference type="InParanoid" id="E9FUX2"/>
<gene>
    <name evidence="1" type="ORF">DAPPUDRAFT_234229</name>
</gene>
<evidence type="ECO:0000313" key="2">
    <source>
        <dbReference type="Proteomes" id="UP000000305"/>
    </source>
</evidence>